<accession>A0A926FAU9</accession>
<dbReference type="RefSeq" id="WP_262436186.1">
    <property type="nucleotide sequence ID" value="NZ_JACRTF010000001.1"/>
</dbReference>
<protein>
    <submittedName>
        <fullName evidence="2">Esterase family protein</fullName>
    </submittedName>
</protein>
<evidence type="ECO:0000256" key="1">
    <source>
        <dbReference type="SAM" id="SignalP"/>
    </source>
</evidence>
<dbReference type="Proteomes" id="UP000651085">
    <property type="component" value="Unassembled WGS sequence"/>
</dbReference>
<keyword evidence="1" id="KW-0732">Signal</keyword>
<comment type="caution">
    <text evidence="2">The sequence shown here is derived from an EMBL/GenBank/DDBJ whole genome shotgun (WGS) entry which is preliminary data.</text>
</comment>
<dbReference type="InterPro" id="IPR050583">
    <property type="entry name" value="Mycobacterial_A85_antigen"/>
</dbReference>
<name>A0A926FAU9_9BACT</name>
<feature type="signal peptide" evidence="1">
    <location>
        <begin position="1"/>
        <end position="20"/>
    </location>
</feature>
<dbReference type="Gene3D" id="3.40.50.1820">
    <property type="entry name" value="alpha/beta hydrolase"/>
    <property type="match status" value="1"/>
</dbReference>
<dbReference type="Pfam" id="PF00756">
    <property type="entry name" value="Esterase"/>
    <property type="match status" value="1"/>
</dbReference>
<proteinExistence type="predicted"/>
<feature type="chain" id="PRO_5039629668" evidence="1">
    <location>
        <begin position="21"/>
        <end position="271"/>
    </location>
</feature>
<gene>
    <name evidence="2" type="ORF">H8744_18040</name>
</gene>
<evidence type="ECO:0000313" key="2">
    <source>
        <dbReference type="EMBL" id="MBC8595114.1"/>
    </source>
</evidence>
<dbReference type="InterPro" id="IPR000801">
    <property type="entry name" value="Esterase-like"/>
</dbReference>
<reference evidence="2" key="1">
    <citation type="submission" date="2020-08" db="EMBL/GenBank/DDBJ databases">
        <title>Genome public.</title>
        <authorList>
            <person name="Liu C."/>
            <person name="Sun Q."/>
        </authorList>
    </citation>
    <scope>NUCLEOTIDE SEQUENCE</scope>
    <source>
        <strain evidence="2">N12</strain>
    </source>
</reference>
<sequence length="271" mass="30575">MKRKTLLIASLLLLVLSSYAAKVDTLLVKSPSMNKDIKVIVVTPDIAMERNAIACPVVYLLHGFGGNEKNWIQVKPNLPEIADEKGIIFVCPDGSKSWYWDSPINKDCRYETFVSSELIDYIDGHYNTIANRKGRAITGLSMGGHGALWNAIRHKDVFGAAGSTSGGVDIRPFPQNWEMSKQLGEMAANKKRWDDYTVINQLDKIENGDLALIIDCGEADFFLEVNKDLHKRLLGRKIDHDFITRPGGHTGEYWNNSIDYQILFFSKFFMK</sequence>
<dbReference type="EMBL" id="JACRTF010000001">
    <property type="protein sequence ID" value="MBC8595114.1"/>
    <property type="molecule type" value="Genomic_DNA"/>
</dbReference>
<dbReference type="PANTHER" id="PTHR48098">
    <property type="entry name" value="ENTEROCHELIN ESTERASE-RELATED"/>
    <property type="match status" value="1"/>
</dbReference>
<organism evidence="2 3">
    <name type="scientific">Jilunia laotingensis</name>
    <dbReference type="NCBI Taxonomy" id="2763675"/>
    <lineage>
        <taxon>Bacteria</taxon>
        <taxon>Pseudomonadati</taxon>
        <taxon>Bacteroidota</taxon>
        <taxon>Bacteroidia</taxon>
        <taxon>Bacteroidales</taxon>
        <taxon>Bacteroidaceae</taxon>
        <taxon>Jilunia</taxon>
    </lineage>
</organism>
<dbReference type="AlphaFoldDB" id="A0A926FAU9"/>
<evidence type="ECO:0000313" key="3">
    <source>
        <dbReference type="Proteomes" id="UP000651085"/>
    </source>
</evidence>
<dbReference type="PANTHER" id="PTHR48098:SF1">
    <property type="entry name" value="DIACYLGLYCEROL ACYLTRANSFERASE_MYCOLYLTRANSFERASE AG85A"/>
    <property type="match status" value="1"/>
</dbReference>
<dbReference type="GO" id="GO:0016747">
    <property type="term" value="F:acyltransferase activity, transferring groups other than amino-acyl groups"/>
    <property type="evidence" value="ECO:0007669"/>
    <property type="project" value="TreeGrafter"/>
</dbReference>
<keyword evidence="3" id="KW-1185">Reference proteome</keyword>
<dbReference type="SUPFAM" id="SSF53474">
    <property type="entry name" value="alpha/beta-Hydrolases"/>
    <property type="match status" value="1"/>
</dbReference>
<dbReference type="InterPro" id="IPR029058">
    <property type="entry name" value="AB_hydrolase_fold"/>
</dbReference>